<reference evidence="1" key="1">
    <citation type="submission" date="2018-02" db="EMBL/GenBank/DDBJ databases">
        <title>Rhizophora mucronata_Transcriptome.</title>
        <authorList>
            <person name="Meera S.P."/>
            <person name="Sreeshan A."/>
            <person name="Augustine A."/>
        </authorList>
    </citation>
    <scope>NUCLEOTIDE SEQUENCE</scope>
    <source>
        <tissue evidence="1">Leaf</tissue>
    </source>
</reference>
<accession>A0A2P2QCA8</accession>
<dbReference type="EMBL" id="GGEC01084154">
    <property type="protein sequence ID" value="MBX64638.1"/>
    <property type="molecule type" value="Transcribed_RNA"/>
</dbReference>
<evidence type="ECO:0000313" key="1">
    <source>
        <dbReference type="EMBL" id="MBX64638.1"/>
    </source>
</evidence>
<organism evidence="1">
    <name type="scientific">Rhizophora mucronata</name>
    <name type="common">Asiatic mangrove</name>
    <dbReference type="NCBI Taxonomy" id="61149"/>
    <lineage>
        <taxon>Eukaryota</taxon>
        <taxon>Viridiplantae</taxon>
        <taxon>Streptophyta</taxon>
        <taxon>Embryophyta</taxon>
        <taxon>Tracheophyta</taxon>
        <taxon>Spermatophyta</taxon>
        <taxon>Magnoliopsida</taxon>
        <taxon>eudicotyledons</taxon>
        <taxon>Gunneridae</taxon>
        <taxon>Pentapetalae</taxon>
        <taxon>rosids</taxon>
        <taxon>fabids</taxon>
        <taxon>Malpighiales</taxon>
        <taxon>Rhizophoraceae</taxon>
        <taxon>Rhizophora</taxon>
    </lineage>
</organism>
<name>A0A2P2QCA8_RHIMU</name>
<dbReference type="AlphaFoldDB" id="A0A2P2QCA8"/>
<proteinExistence type="predicted"/>
<sequence length="29" mass="3549">MEFLISDFLQYIHNYPNSNKLTHNCNQTY</sequence>
<protein>
    <submittedName>
        <fullName evidence="1">Uncharacterized protein</fullName>
    </submittedName>
</protein>